<dbReference type="OrthoDB" id="5622143at2"/>
<dbReference type="EMBL" id="QKZK01000004">
    <property type="protein sequence ID" value="PZX19360.1"/>
    <property type="molecule type" value="Genomic_DNA"/>
</dbReference>
<proteinExistence type="predicted"/>
<accession>A0A2W7NHN3</accession>
<name>A0A2W7NHN3_9BACT</name>
<dbReference type="Pfam" id="PF22396">
    <property type="entry name" value="DUF6976"/>
    <property type="match status" value="1"/>
</dbReference>
<evidence type="ECO:0000313" key="2">
    <source>
        <dbReference type="Proteomes" id="UP000249239"/>
    </source>
</evidence>
<dbReference type="InterPro" id="IPR054249">
    <property type="entry name" value="DUF6976"/>
</dbReference>
<organism evidence="1 2">
    <name type="scientific">Breznakibacter xylanolyticus</name>
    <dbReference type="NCBI Taxonomy" id="990"/>
    <lineage>
        <taxon>Bacteria</taxon>
        <taxon>Pseudomonadati</taxon>
        <taxon>Bacteroidota</taxon>
        <taxon>Bacteroidia</taxon>
        <taxon>Marinilabiliales</taxon>
        <taxon>Marinilabiliaceae</taxon>
        <taxon>Breznakibacter</taxon>
    </lineage>
</organism>
<gene>
    <name evidence="1" type="ORF">LX69_00627</name>
</gene>
<dbReference type="AlphaFoldDB" id="A0A2W7NHN3"/>
<sequence length="329" mass="36830">MIKKKLYPVEEVCQFIRQGKKMVLSGDERLLRQLPKGNWIGGSTPYFMDREGGTCSHDLIFVDDFTPYALNFKIMSFNRQNLPMVTSNGFSNGFIFLILPFAKPIVFDFTLHSLSYADIFKNPLLGFVAGIDLDQIGVAEACVFNGLTGQVSADGAVALFVELPDHYIARVEIINIFDQDPGSDEIHFLTDSNVQSECLINGRPANIYDYLADRNWSLQLPLIANCSGAFINRDLQAMDEKNRSVTFFAPVMRGETYKLAVPIDNYSKTFVERSPVNTGEVMYSCNCVSNYVYGKLNGKKISLLGGMGFGEIAYQLLNMTQIYLAIDEI</sequence>
<protein>
    <submittedName>
        <fullName evidence="1">Uncharacterized protein</fullName>
    </submittedName>
</protein>
<dbReference type="RefSeq" id="WP_111444351.1">
    <property type="nucleotide sequence ID" value="NZ_QKZK01000004.1"/>
</dbReference>
<dbReference type="Proteomes" id="UP000249239">
    <property type="component" value="Unassembled WGS sequence"/>
</dbReference>
<keyword evidence="2" id="KW-1185">Reference proteome</keyword>
<comment type="caution">
    <text evidence="1">The sequence shown here is derived from an EMBL/GenBank/DDBJ whole genome shotgun (WGS) entry which is preliminary data.</text>
</comment>
<reference evidence="1 2" key="1">
    <citation type="submission" date="2018-06" db="EMBL/GenBank/DDBJ databases">
        <title>Genomic Encyclopedia of Archaeal and Bacterial Type Strains, Phase II (KMG-II): from individual species to whole genera.</title>
        <authorList>
            <person name="Goeker M."/>
        </authorList>
    </citation>
    <scope>NUCLEOTIDE SEQUENCE [LARGE SCALE GENOMIC DNA]</scope>
    <source>
        <strain evidence="1 2">DSM 6779</strain>
    </source>
</reference>
<evidence type="ECO:0000313" key="1">
    <source>
        <dbReference type="EMBL" id="PZX19360.1"/>
    </source>
</evidence>